<feature type="transmembrane region" description="Helical" evidence="8">
    <location>
        <begin position="70"/>
        <end position="90"/>
    </location>
</feature>
<evidence type="ECO:0000313" key="11">
    <source>
        <dbReference type="Proteomes" id="UP001237448"/>
    </source>
</evidence>
<evidence type="ECO:0000259" key="9">
    <source>
        <dbReference type="PROSITE" id="PS50928"/>
    </source>
</evidence>
<evidence type="ECO:0000256" key="7">
    <source>
        <dbReference type="ARBA" id="ARBA00023136"/>
    </source>
</evidence>
<proteinExistence type="inferred from homology"/>
<evidence type="ECO:0000256" key="1">
    <source>
        <dbReference type="ARBA" id="ARBA00004429"/>
    </source>
</evidence>
<keyword evidence="7 8" id="KW-0472">Membrane</keyword>
<accession>A0ABU0F8W6</accession>
<comment type="similarity">
    <text evidence="2">Belongs to the binding-protein-dependent transport system permease family. HisMQ subfamily.</text>
</comment>
<dbReference type="PROSITE" id="PS50928">
    <property type="entry name" value="ABC_TM1"/>
    <property type="match status" value="1"/>
</dbReference>
<dbReference type="NCBIfam" id="TIGR01726">
    <property type="entry name" value="HEQRo_perm_3TM"/>
    <property type="match status" value="1"/>
</dbReference>
<name>A0ABU0F8W6_9HYPH</name>
<dbReference type="InterPro" id="IPR010065">
    <property type="entry name" value="AA_ABC_transptr_permease_3TM"/>
</dbReference>
<evidence type="ECO:0000256" key="8">
    <source>
        <dbReference type="RuleBase" id="RU363032"/>
    </source>
</evidence>
<gene>
    <name evidence="10" type="ORF">J3R73_000302</name>
</gene>
<sequence>MWNRIVADAPNFFTYYNAIFILQAMGRTLGLTIIGCVSGFVFGFIVAAIRSTTARSLLPLRAVALLYVEIFRRIPFLVILFLVMFGVQAISRDMPLFAIAVVSICLLSTAFMSEIIRAGMASVPKPQREAAEAMNFGYARTLFLIILPQAWKVILPPGFAYMVMFIKDTALASQMGVMELAFAGKNYVGRGFSPALVYTIILVCYFVMSYPLSRLGTYLENRLATSRSRESMQRVWAGPGPVQREPVGEQG</sequence>
<dbReference type="SUPFAM" id="SSF161098">
    <property type="entry name" value="MetI-like"/>
    <property type="match status" value="1"/>
</dbReference>
<keyword evidence="5 8" id="KW-0812">Transmembrane</keyword>
<keyword evidence="6 8" id="KW-1133">Transmembrane helix</keyword>
<dbReference type="EMBL" id="JAUSVK010000001">
    <property type="protein sequence ID" value="MDQ0390510.1"/>
    <property type="molecule type" value="Genomic_DNA"/>
</dbReference>
<keyword evidence="11" id="KW-1185">Reference proteome</keyword>
<feature type="transmembrane region" description="Helical" evidence="8">
    <location>
        <begin position="29"/>
        <end position="49"/>
    </location>
</feature>
<dbReference type="Pfam" id="PF00528">
    <property type="entry name" value="BPD_transp_1"/>
    <property type="match status" value="1"/>
</dbReference>
<dbReference type="Gene3D" id="1.10.3720.10">
    <property type="entry name" value="MetI-like"/>
    <property type="match status" value="1"/>
</dbReference>
<dbReference type="Proteomes" id="UP001237448">
    <property type="component" value="Unassembled WGS sequence"/>
</dbReference>
<dbReference type="InterPro" id="IPR043429">
    <property type="entry name" value="ArtM/GltK/GlnP/TcyL/YhdX-like"/>
</dbReference>
<keyword evidence="3 8" id="KW-0813">Transport</keyword>
<dbReference type="PANTHER" id="PTHR30614:SF34">
    <property type="entry name" value="BLR6398 PROTEIN"/>
    <property type="match status" value="1"/>
</dbReference>
<dbReference type="InterPro" id="IPR000515">
    <property type="entry name" value="MetI-like"/>
</dbReference>
<keyword evidence="4" id="KW-1003">Cell membrane</keyword>
<dbReference type="PANTHER" id="PTHR30614">
    <property type="entry name" value="MEMBRANE COMPONENT OF AMINO ACID ABC TRANSPORTER"/>
    <property type="match status" value="1"/>
</dbReference>
<evidence type="ECO:0000313" key="10">
    <source>
        <dbReference type="EMBL" id="MDQ0390510.1"/>
    </source>
</evidence>
<reference evidence="10 11" key="1">
    <citation type="submission" date="2023-07" db="EMBL/GenBank/DDBJ databases">
        <title>Genomic Encyclopedia of Type Strains, Phase IV (KMG-IV): sequencing the most valuable type-strain genomes for metagenomic binning, comparative biology and taxonomic classification.</title>
        <authorList>
            <person name="Goeker M."/>
        </authorList>
    </citation>
    <scope>NUCLEOTIDE SEQUENCE [LARGE SCALE GENOMIC DNA]</scope>
    <source>
        <strain evidence="10 11">DSM 5896</strain>
    </source>
</reference>
<dbReference type="InterPro" id="IPR035906">
    <property type="entry name" value="MetI-like_sf"/>
</dbReference>
<feature type="transmembrane region" description="Helical" evidence="8">
    <location>
        <begin position="195"/>
        <end position="213"/>
    </location>
</feature>
<feature type="domain" description="ABC transmembrane type-1" evidence="9">
    <location>
        <begin position="25"/>
        <end position="209"/>
    </location>
</feature>
<dbReference type="RefSeq" id="WP_307421716.1">
    <property type="nucleotide sequence ID" value="NZ_JAUSVK010000001.1"/>
</dbReference>
<protein>
    <submittedName>
        <fullName evidence="10">Polar amino acid transport system permease protein</fullName>
    </submittedName>
</protein>
<comment type="caution">
    <text evidence="10">The sequence shown here is derived from an EMBL/GenBank/DDBJ whole genome shotgun (WGS) entry which is preliminary data.</text>
</comment>
<evidence type="ECO:0000256" key="6">
    <source>
        <dbReference type="ARBA" id="ARBA00022989"/>
    </source>
</evidence>
<evidence type="ECO:0000256" key="2">
    <source>
        <dbReference type="ARBA" id="ARBA00010072"/>
    </source>
</evidence>
<evidence type="ECO:0000256" key="3">
    <source>
        <dbReference type="ARBA" id="ARBA00022448"/>
    </source>
</evidence>
<dbReference type="CDD" id="cd06261">
    <property type="entry name" value="TM_PBP2"/>
    <property type="match status" value="1"/>
</dbReference>
<organism evidence="10 11">
    <name type="scientific">Labrys monachus</name>
    <dbReference type="NCBI Taxonomy" id="217067"/>
    <lineage>
        <taxon>Bacteria</taxon>
        <taxon>Pseudomonadati</taxon>
        <taxon>Pseudomonadota</taxon>
        <taxon>Alphaproteobacteria</taxon>
        <taxon>Hyphomicrobiales</taxon>
        <taxon>Xanthobacteraceae</taxon>
        <taxon>Labrys</taxon>
    </lineage>
</organism>
<comment type="subcellular location">
    <subcellularLocation>
        <location evidence="1">Cell inner membrane</location>
        <topology evidence="1">Multi-pass membrane protein</topology>
    </subcellularLocation>
    <subcellularLocation>
        <location evidence="8">Cell membrane</location>
        <topology evidence="8">Multi-pass membrane protein</topology>
    </subcellularLocation>
</comment>
<feature type="transmembrane region" description="Helical" evidence="8">
    <location>
        <begin position="96"/>
        <end position="116"/>
    </location>
</feature>
<evidence type="ECO:0000256" key="5">
    <source>
        <dbReference type="ARBA" id="ARBA00022692"/>
    </source>
</evidence>
<evidence type="ECO:0000256" key="4">
    <source>
        <dbReference type="ARBA" id="ARBA00022475"/>
    </source>
</evidence>